<feature type="region of interest" description="Disordered" evidence="1">
    <location>
        <begin position="27"/>
        <end position="66"/>
    </location>
</feature>
<reference evidence="3" key="1">
    <citation type="submission" date="2020-12" db="UniProtKB">
        <authorList>
            <consortium name="WormBaseParasite"/>
        </authorList>
    </citation>
    <scope>IDENTIFICATION</scope>
    <source>
        <strain evidence="3">MHco3</strain>
    </source>
</reference>
<feature type="compositionally biased region" description="Basic and acidic residues" evidence="1">
    <location>
        <begin position="30"/>
        <end position="66"/>
    </location>
</feature>
<dbReference type="WBParaSite" id="HCON_00117580-00001">
    <property type="protein sequence ID" value="HCON_00117580-00001"/>
    <property type="gene ID" value="HCON_00117580"/>
</dbReference>
<name>A0A7I4YM72_HAECO</name>
<protein>
    <submittedName>
        <fullName evidence="3">Secreted protein</fullName>
    </submittedName>
</protein>
<proteinExistence type="predicted"/>
<accession>A0A7I4YM72</accession>
<dbReference type="AlphaFoldDB" id="A0A7I4YM72"/>
<evidence type="ECO:0000313" key="3">
    <source>
        <dbReference type="WBParaSite" id="HCON_00117580-00001"/>
    </source>
</evidence>
<keyword evidence="2" id="KW-1185">Reference proteome</keyword>
<sequence length="66" mass="7877">MVTGVMDFVYKWTWSTHHTLYLVSLGRSKGAKESRDRHKIDRHTTVRHTTDRQAGRQTDRYTDRQT</sequence>
<evidence type="ECO:0000313" key="2">
    <source>
        <dbReference type="Proteomes" id="UP000025227"/>
    </source>
</evidence>
<evidence type="ECO:0000256" key="1">
    <source>
        <dbReference type="SAM" id="MobiDB-lite"/>
    </source>
</evidence>
<dbReference type="Proteomes" id="UP000025227">
    <property type="component" value="Unplaced"/>
</dbReference>
<organism evidence="2 3">
    <name type="scientific">Haemonchus contortus</name>
    <name type="common">Barber pole worm</name>
    <dbReference type="NCBI Taxonomy" id="6289"/>
    <lineage>
        <taxon>Eukaryota</taxon>
        <taxon>Metazoa</taxon>
        <taxon>Ecdysozoa</taxon>
        <taxon>Nematoda</taxon>
        <taxon>Chromadorea</taxon>
        <taxon>Rhabditida</taxon>
        <taxon>Rhabditina</taxon>
        <taxon>Rhabditomorpha</taxon>
        <taxon>Strongyloidea</taxon>
        <taxon>Trichostrongylidae</taxon>
        <taxon>Haemonchus</taxon>
    </lineage>
</organism>